<dbReference type="InterPro" id="IPR057666">
    <property type="entry name" value="DrpA_SLOG"/>
</dbReference>
<organism evidence="3 4">
    <name type="scientific">Nocardia terrae</name>
    <dbReference type="NCBI Taxonomy" id="2675851"/>
    <lineage>
        <taxon>Bacteria</taxon>
        <taxon>Bacillati</taxon>
        <taxon>Actinomycetota</taxon>
        <taxon>Actinomycetes</taxon>
        <taxon>Mycobacteriales</taxon>
        <taxon>Nocardiaceae</taxon>
        <taxon>Nocardia</taxon>
    </lineage>
</organism>
<proteinExistence type="inferred from homology"/>
<evidence type="ECO:0000259" key="2">
    <source>
        <dbReference type="Pfam" id="PF02481"/>
    </source>
</evidence>
<keyword evidence="4" id="KW-1185">Reference proteome</keyword>
<dbReference type="NCBIfam" id="TIGR00732">
    <property type="entry name" value="dprA"/>
    <property type="match status" value="1"/>
</dbReference>
<feature type="domain" description="Smf/DprA SLOG" evidence="2">
    <location>
        <begin position="78"/>
        <end position="297"/>
    </location>
</feature>
<sequence>MSTADSDRLAWALLARAARGPSRPLFELVGSVGVVEAAAVLLRGGLPDPVLRSRVEFSGGFEAAAHDLERIERLGGRLVTPDDGEWPSELLSCLPSGSQNPGDVAPLALWVRGARSLREVTARAIAVTGSRASSGYGDRIATEFAEDLSGRRWTVVSGAGFGIDARAHGGALAAGRATVAILPCGLDVAYPSAHRQLLDEIAASGVVVSEYPPGARPHRYALLDRNRLIAALSAAAVTVEASVRSGSASTLRWAQRLGRPGFAVPGPVTSVTSAGCHRFIADGLAQLVTCADDVIDGLSQPRTESASLLVPESGPAPGTVVP</sequence>
<evidence type="ECO:0000313" key="3">
    <source>
        <dbReference type="EMBL" id="MVU80624.1"/>
    </source>
</evidence>
<dbReference type="AlphaFoldDB" id="A0A7K1V1Y1"/>
<comment type="caution">
    <text evidence="3">The sequence shown here is derived from an EMBL/GenBank/DDBJ whole genome shotgun (WGS) entry which is preliminary data.</text>
</comment>
<name>A0A7K1V1Y1_9NOCA</name>
<dbReference type="SUPFAM" id="SSF102405">
    <property type="entry name" value="MCP/YpsA-like"/>
    <property type="match status" value="1"/>
</dbReference>
<accession>A0A7K1V1Y1</accession>
<gene>
    <name evidence="3" type="primary">dprA</name>
    <name evidence="3" type="ORF">GPX89_25660</name>
</gene>
<dbReference type="PANTHER" id="PTHR43022">
    <property type="entry name" value="PROTEIN SMF"/>
    <property type="match status" value="1"/>
</dbReference>
<dbReference type="GO" id="GO:0009294">
    <property type="term" value="P:DNA-mediated transformation"/>
    <property type="evidence" value="ECO:0007669"/>
    <property type="project" value="InterPro"/>
</dbReference>
<evidence type="ECO:0000256" key="1">
    <source>
        <dbReference type="ARBA" id="ARBA00006525"/>
    </source>
</evidence>
<protein>
    <submittedName>
        <fullName evidence="3">DNA-protecting protein DprA</fullName>
    </submittedName>
</protein>
<dbReference type="EMBL" id="WRPP01000005">
    <property type="protein sequence ID" value="MVU80624.1"/>
    <property type="molecule type" value="Genomic_DNA"/>
</dbReference>
<dbReference type="PANTHER" id="PTHR43022:SF1">
    <property type="entry name" value="PROTEIN SMF"/>
    <property type="match status" value="1"/>
</dbReference>
<comment type="similarity">
    <text evidence="1">Belongs to the DprA/Smf family.</text>
</comment>
<dbReference type="Pfam" id="PF02481">
    <property type="entry name" value="DNA_processg_A"/>
    <property type="match status" value="1"/>
</dbReference>
<dbReference type="Proteomes" id="UP000466794">
    <property type="component" value="Unassembled WGS sequence"/>
</dbReference>
<reference evidence="3 4" key="1">
    <citation type="submission" date="2019-12" db="EMBL/GenBank/DDBJ databases">
        <title>Nocardia sp. nov. ET3-3 isolated from soil.</title>
        <authorList>
            <person name="Kanchanasin P."/>
            <person name="Tanasupawat S."/>
            <person name="Yuki M."/>
            <person name="Kudo T."/>
        </authorList>
    </citation>
    <scope>NUCLEOTIDE SEQUENCE [LARGE SCALE GENOMIC DNA]</scope>
    <source>
        <strain evidence="3 4">ET3-3</strain>
    </source>
</reference>
<dbReference type="Gene3D" id="3.40.50.450">
    <property type="match status" value="1"/>
</dbReference>
<dbReference type="InterPro" id="IPR003488">
    <property type="entry name" value="DprA"/>
</dbReference>
<evidence type="ECO:0000313" key="4">
    <source>
        <dbReference type="Proteomes" id="UP000466794"/>
    </source>
</evidence>